<protein>
    <submittedName>
        <fullName evidence="2">Uncharacterized protein</fullName>
    </submittedName>
</protein>
<comment type="caution">
    <text evidence="2">The sequence shown here is derived from an EMBL/GenBank/DDBJ whole genome shotgun (WGS) entry which is preliminary data.</text>
</comment>
<evidence type="ECO:0000256" key="1">
    <source>
        <dbReference type="SAM" id="MobiDB-lite"/>
    </source>
</evidence>
<reference evidence="2" key="1">
    <citation type="submission" date="2020-08" db="EMBL/GenBank/DDBJ databases">
        <title>Multicomponent nature underlies the extraordinary mechanical properties of spider dragline silk.</title>
        <authorList>
            <person name="Kono N."/>
            <person name="Nakamura H."/>
            <person name="Mori M."/>
            <person name="Yoshida Y."/>
            <person name="Ohtoshi R."/>
            <person name="Malay A.D."/>
            <person name="Moran D.A.P."/>
            <person name="Tomita M."/>
            <person name="Numata K."/>
            <person name="Arakawa K."/>
        </authorList>
    </citation>
    <scope>NUCLEOTIDE SEQUENCE</scope>
</reference>
<evidence type="ECO:0000313" key="2">
    <source>
        <dbReference type="EMBL" id="GFS37048.1"/>
    </source>
</evidence>
<dbReference type="Proteomes" id="UP000886998">
    <property type="component" value="Unassembled WGS sequence"/>
</dbReference>
<evidence type="ECO:0000313" key="3">
    <source>
        <dbReference type="Proteomes" id="UP000886998"/>
    </source>
</evidence>
<dbReference type="OrthoDB" id="10323483at2759"/>
<organism evidence="2 3">
    <name type="scientific">Trichonephila inaurata madagascariensis</name>
    <dbReference type="NCBI Taxonomy" id="2747483"/>
    <lineage>
        <taxon>Eukaryota</taxon>
        <taxon>Metazoa</taxon>
        <taxon>Ecdysozoa</taxon>
        <taxon>Arthropoda</taxon>
        <taxon>Chelicerata</taxon>
        <taxon>Arachnida</taxon>
        <taxon>Araneae</taxon>
        <taxon>Araneomorphae</taxon>
        <taxon>Entelegynae</taxon>
        <taxon>Araneoidea</taxon>
        <taxon>Nephilidae</taxon>
        <taxon>Trichonephila</taxon>
        <taxon>Trichonephila inaurata</taxon>
    </lineage>
</organism>
<sequence length="178" mass="20267">MKCILLRYLGKHYFPSPPRNKLRNFQCQKPHLLSKSPVIPRSLLLRIPPAGSTGGIHGRLLPLPRRENSSSGQPRTERGRSAPHKVSPDAVKASRRPRLGRWDSPCENLLWVEQAAPYLSAGRSASKVKVLCRRRSREALPQGYRYSGPCRQGAFLSRTVHLLPPLRMEKARFYRGLW</sequence>
<name>A0A8X6JU81_9ARAC</name>
<dbReference type="EMBL" id="BMAV01024904">
    <property type="protein sequence ID" value="GFS37048.1"/>
    <property type="molecule type" value="Genomic_DNA"/>
</dbReference>
<keyword evidence="3" id="KW-1185">Reference proteome</keyword>
<feature type="region of interest" description="Disordered" evidence="1">
    <location>
        <begin position="55"/>
        <end position="97"/>
    </location>
</feature>
<gene>
    <name evidence="2" type="ORF">TNIN_98171</name>
</gene>
<proteinExistence type="predicted"/>
<accession>A0A8X6JU81</accession>
<dbReference type="AlphaFoldDB" id="A0A8X6JU81"/>